<comment type="caution">
    <text evidence="1">The sequence shown here is derived from an EMBL/GenBank/DDBJ whole genome shotgun (WGS) entry which is preliminary data.</text>
</comment>
<keyword evidence="2" id="KW-1185">Reference proteome</keyword>
<accession>A0ABR4PTI6</accession>
<gene>
    <name evidence="1" type="ORF">PVAG01_00012</name>
</gene>
<dbReference type="SUPFAM" id="SSF48239">
    <property type="entry name" value="Terpenoid cyclases/Protein prenyltransferases"/>
    <property type="match status" value="1"/>
</dbReference>
<dbReference type="InterPro" id="IPR008930">
    <property type="entry name" value="Terpenoid_cyclase/PrenylTrfase"/>
</dbReference>
<sequence>MIKIFEKEDAFATFGGERDRSLSSNCHVLLALLEWNDEHKYASQILKTATFVCQFWWNHDGIFKDKWHLSHLYPTMLMVEAFIALLRYHESKPDLKLLSEELTLKVSIALFQACTRTLLEQRDDGSWGGSPEQTAYAVLTLAEACSLCFFEDFQPHLKRSIESGATFLKGYATRGTQTLERYWTSKTSYSVKFVFEAYILAALKVSTELDQRQKIGRTLGLSHRISQMSRYIPLLRGTKLFSAMPEWQIWASLVESTLFIPLLEARRLEIFPRDTFNKTKDSYLDIIPFTWIGCNNRSKTFAPTVLMFDLMVISLMTYQIDEFMESVAAPAFSHDPNGLHSLIDAVTNETVQKSGSLANDAETTIAWPPNVYKPLALLANHVLGHEHIRAASIEDRKWAAQEFKNLLHAHATQGEDVALYSQQLRDGKGAVYDTTRPYFKWVRTTGADHVAVSLPLAWTSCWMSANLGDGVDVFERPTEKYFLTAAERHLSSSCRMCNDFSSVTRDTAESNVNSIFYPEFDKISSEGLPTQKLALAKLADYEQSCLEHALDSLEEAVSDTTSGKPNVSFCQRKVHIVRYYFEVGQLYNQLYMLRDLSASNARPS</sequence>
<evidence type="ECO:0000313" key="1">
    <source>
        <dbReference type="EMBL" id="KAL3426503.1"/>
    </source>
</evidence>
<dbReference type="EMBL" id="JBFCZG010000001">
    <property type="protein sequence ID" value="KAL3426503.1"/>
    <property type="molecule type" value="Genomic_DNA"/>
</dbReference>
<protein>
    <submittedName>
        <fullName evidence="1">Uncharacterized protein</fullName>
    </submittedName>
</protein>
<evidence type="ECO:0000313" key="2">
    <source>
        <dbReference type="Proteomes" id="UP001629113"/>
    </source>
</evidence>
<dbReference type="Proteomes" id="UP001629113">
    <property type="component" value="Unassembled WGS sequence"/>
</dbReference>
<reference evidence="1 2" key="1">
    <citation type="submission" date="2024-06" db="EMBL/GenBank/DDBJ databases">
        <title>Complete genome of Phlyctema vagabunda strain 19-DSS-EL-015.</title>
        <authorList>
            <person name="Fiorenzani C."/>
        </authorList>
    </citation>
    <scope>NUCLEOTIDE SEQUENCE [LARGE SCALE GENOMIC DNA]</scope>
    <source>
        <strain evidence="1 2">19-DSS-EL-015</strain>
    </source>
</reference>
<organism evidence="1 2">
    <name type="scientific">Phlyctema vagabunda</name>
    <dbReference type="NCBI Taxonomy" id="108571"/>
    <lineage>
        <taxon>Eukaryota</taxon>
        <taxon>Fungi</taxon>
        <taxon>Dikarya</taxon>
        <taxon>Ascomycota</taxon>
        <taxon>Pezizomycotina</taxon>
        <taxon>Leotiomycetes</taxon>
        <taxon>Helotiales</taxon>
        <taxon>Dermateaceae</taxon>
        <taxon>Phlyctema</taxon>
    </lineage>
</organism>
<name>A0ABR4PTI6_9HELO</name>
<dbReference type="Gene3D" id="1.50.10.20">
    <property type="match status" value="1"/>
</dbReference>
<proteinExistence type="predicted"/>